<dbReference type="GO" id="GO:0046872">
    <property type="term" value="F:metal ion binding"/>
    <property type="evidence" value="ECO:0007669"/>
    <property type="project" value="UniProtKB-KW"/>
</dbReference>
<dbReference type="AlphaFoldDB" id="A0A9D7SGP1"/>
<dbReference type="InterPro" id="IPR017938">
    <property type="entry name" value="Riboflavin_synthase-like_b-brl"/>
</dbReference>
<feature type="binding site" evidence="1">
    <location>
        <position position="250"/>
    </location>
    <ligand>
        <name>[2Fe-2S] cluster</name>
        <dbReference type="ChEBI" id="CHEBI:190135"/>
    </ligand>
</feature>
<dbReference type="InterPro" id="IPR050353">
    <property type="entry name" value="PyrK_electron_transfer"/>
</dbReference>
<dbReference type="PIRSF" id="PIRSF006816">
    <property type="entry name" value="Cyc3_hyd_g"/>
    <property type="match status" value="1"/>
</dbReference>
<evidence type="ECO:0000313" key="4">
    <source>
        <dbReference type="Proteomes" id="UP000886657"/>
    </source>
</evidence>
<reference evidence="3" key="1">
    <citation type="submission" date="2020-10" db="EMBL/GenBank/DDBJ databases">
        <title>Connecting structure to function with the recovery of over 1000 high-quality activated sludge metagenome-assembled genomes encoding full-length rRNA genes using long-read sequencing.</title>
        <authorList>
            <person name="Singleton C.M."/>
            <person name="Petriglieri F."/>
            <person name="Kristensen J.M."/>
            <person name="Kirkegaard R.H."/>
            <person name="Michaelsen T.Y."/>
            <person name="Andersen M.H."/>
            <person name="Karst S.M."/>
            <person name="Dueholm M.S."/>
            <person name="Nielsen P.H."/>
            <person name="Albertsen M."/>
        </authorList>
    </citation>
    <scope>NUCLEOTIDE SEQUENCE</scope>
    <source>
        <strain evidence="3">Skiv_18-Q3-R9-52_MAXAC.067</strain>
    </source>
</reference>
<dbReference type="Gene3D" id="3.40.50.80">
    <property type="entry name" value="Nucleotide-binding domain of ferredoxin-NADP reductase (FNR) module"/>
    <property type="match status" value="1"/>
</dbReference>
<dbReference type="InterPro" id="IPR001709">
    <property type="entry name" value="Flavoprot_Pyr_Nucl_cyt_Rdtase"/>
</dbReference>
<dbReference type="PANTHER" id="PTHR43513:SF1">
    <property type="entry name" value="ANAEROBIC SULFITE REDUCTASE SUBUNIT B"/>
    <property type="match status" value="1"/>
</dbReference>
<dbReference type="InterPro" id="IPR019480">
    <property type="entry name" value="Dihydroorotate_DH_Fe-S-bd"/>
</dbReference>
<dbReference type="CDD" id="cd06221">
    <property type="entry name" value="sulfite_reductase_like"/>
    <property type="match status" value="1"/>
</dbReference>
<evidence type="ECO:0000259" key="2">
    <source>
        <dbReference type="PROSITE" id="PS51384"/>
    </source>
</evidence>
<evidence type="ECO:0000256" key="1">
    <source>
        <dbReference type="PIRSR" id="PIRSR006816-2"/>
    </source>
</evidence>
<dbReference type="SUPFAM" id="SSF52343">
    <property type="entry name" value="Ferredoxin reductase-like, C-terminal NADP-linked domain"/>
    <property type="match status" value="1"/>
</dbReference>
<keyword evidence="1" id="KW-0408">Iron</keyword>
<gene>
    <name evidence="3" type="ORF">IPP58_05215</name>
</gene>
<dbReference type="InterPro" id="IPR017927">
    <property type="entry name" value="FAD-bd_FR_type"/>
</dbReference>
<comment type="caution">
    <text evidence="3">The sequence shown here is derived from an EMBL/GenBank/DDBJ whole genome shotgun (WGS) entry which is preliminary data.</text>
</comment>
<proteinExistence type="predicted"/>
<dbReference type="GO" id="GO:0006221">
    <property type="term" value="P:pyrimidine nucleotide biosynthetic process"/>
    <property type="evidence" value="ECO:0007669"/>
    <property type="project" value="InterPro"/>
</dbReference>
<keyword evidence="1" id="KW-0001">2Fe-2S</keyword>
<accession>A0A9D7SGP1</accession>
<dbReference type="Pfam" id="PF00970">
    <property type="entry name" value="FAD_binding_6"/>
    <property type="match status" value="1"/>
</dbReference>
<dbReference type="Proteomes" id="UP000886657">
    <property type="component" value="Unassembled WGS sequence"/>
</dbReference>
<sequence>MSDKNIYLPYLMRIAEITEESPAVKTFRLEFIDEVAAQSFDFKTGQFGLYSAFGEGESTFCIASSPTRKGYIECTFREVGRVTAALADKEVGDIVGFRGPYGNVFPLEDWKGKNLVFIAGGIALPPLRSVIWNCLDLRDWFKDITVVYGARSVKDLVYKRELKEWSERSDIKLVTTVDPGGETPDWQGKVGFIPPVVEQLGLAAENTVAIVCGPPIMIKLTLPVLERLGFPPEAIFTTLENRMKCGLGKCGRCNTGSSYVCKDGPVYTLAELNELPAEY</sequence>
<dbReference type="PANTHER" id="PTHR43513">
    <property type="entry name" value="DIHYDROOROTATE DEHYDROGENASE B (NAD(+)), ELECTRON TRANSFER SUBUNIT"/>
    <property type="match status" value="1"/>
</dbReference>
<dbReference type="PRINTS" id="PR00406">
    <property type="entry name" value="CYTB5RDTASE"/>
</dbReference>
<feature type="binding site" evidence="1">
    <location>
        <position position="245"/>
    </location>
    <ligand>
        <name>[2Fe-2S] cluster</name>
        <dbReference type="ChEBI" id="CHEBI:190135"/>
    </ligand>
</feature>
<organism evidence="3 4">
    <name type="scientific">Candidatus Geothrix skivensis</name>
    <dbReference type="NCBI Taxonomy" id="2954439"/>
    <lineage>
        <taxon>Bacteria</taxon>
        <taxon>Pseudomonadati</taxon>
        <taxon>Acidobacteriota</taxon>
        <taxon>Holophagae</taxon>
        <taxon>Holophagales</taxon>
        <taxon>Holophagaceae</taxon>
        <taxon>Geothrix</taxon>
    </lineage>
</organism>
<evidence type="ECO:0000313" key="3">
    <source>
        <dbReference type="EMBL" id="MBK9795883.1"/>
    </source>
</evidence>
<dbReference type="InterPro" id="IPR008333">
    <property type="entry name" value="Cbr1-like_FAD-bd_dom"/>
</dbReference>
<dbReference type="PRINTS" id="PR00371">
    <property type="entry name" value="FPNCR"/>
</dbReference>
<dbReference type="EMBL" id="JADKIO010000005">
    <property type="protein sequence ID" value="MBK9795883.1"/>
    <property type="molecule type" value="Genomic_DNA"/>
</dbReference>
<keyword evidence="1" id="KW-0411">Iron-sulfur</keyword>
<dbReference type="SUPFAM" id="SSF63380">
    <property type="entry name" value="Riboflavin synthase domain-like"/>
    <property type="match status" value="1"/>
</dbReference>
<dbReference type="GO" id="GO:0050660">
    <property type="term" value="F:flavin adenine dinucleotide binding"/>
    <property type="evidence" value="ECO:0007669"/>
    <property type="project" value="InterPro"/>
</dbReference>
<dbReference type="GO" id="GO:0016491">
    <property type="term" value="F:oxidoreductase activity"/>
    <property type="evidence" value="ECO:0007669"/>
    <property type="project" value="InterPro"/>
</dbReference>
<name>A0A9D7SGP1_9BACT</name>
<feature type="domain" description="FAD-binding FR-type" evidence="2">
    <location>
        <begin position="7"/>
        <end position="107"/>
    </location>
</feature>
<dbReference type="InterPro" id="IPR012165">
    <property type="entry name" value="Cyt_c3_hydrogenase_gsu"/>
</dbReference>
<dbReference type="Gene3D" id="2.40.30.10">
    <property type="entry name" value="Translation factors"/>
    <property type="match status" value="1"/>
</dbReference>
<dbReference type="Pfam" id="PF10418">
    <property type="entry name" value="DHODB_Fe-S_bind"/>
    <property type="match status" value="1"/>
</dbReference>
<feature type="binding site" evidence="1">
    <location>
        <position position="253"/>
    </location>
    <ligand>
        <name>[2Fe-2S] cluster</name>
        <dbReference type="ChEBI" id="CHEBI:190135"/>
    </ligand>
</feature>
<feature type="binding site" evidence="1">
    <location>
        <position position="261"/>
    </location>
    <ligand>
        <name>[2Fe-2S] cluster</name>
        <dbReference type="ChEBI" id="CHEBI:190135"/>
    </ligand>
</feature>
<dbReference type="InterPro" id="IPR001433">
    <property type="entry name" value="OxRdtase_FAD/NAD-bd"/>
</dbReference>
<keyword evidence="1" id="KW-0479">Metal-binding</keyword>
<dbReference type="GO" id="GO:0051537">
    <property type="term" value="F:2 iron, 2 sulfur cluster binding"/>
    <property type="evidence" value="ECO:0007669"/>
    <property type="project" value="UniProtKB-KW"/>
</dbReference>
<comment type="cofactor">
    <cofactor evidence="1">
        <name>[2Fe-2S] cluster</name>
        <dbReference type="ChEBI" id="CHEBI:190135"/>
    </cofactor>
    <text evidence="1">Binds 1 [2Fe-2S] cluster per subunit.</text>
</comment>
<protein>
    <submittedName>
        <fullName evidence="3">FAD/NAD(P)-binding protein</fullName>
    </submittedName>
</protein>
<dbReference type="Pfam" id="PF00175">
    <property type="entry name" value="NAD_binding_1"/>
    <property type="match status" value="1"/>
</dbReference>
<dbReference type="InterPro" id="IPR039261">
    <property type="entry name" value="FNR_nucleotide-bd"/>
</dbReference>
<dbReference type="PROSITE" id="PS51384">
    <property type="entry name" value="FAD_FR"/>
    <property type="match status" value="1"/>
</dbReference>